<keyword evidence="4" id="KW-0539">Nucleus</keyword>
<name>A0A6A6PUP1_9PEZI</name>
<accession>A0A6A6PUP1</accession>
<feature type="region of interest" description="Disordered" evidence="5">
    <location>
        <begin position="184"/>
        <end position="206"/>
    </location>
</feature>
<sequence length="280" mass="29868">MALEATHPLPTAEDFTRLSEHQQETPNTFFGGKPVLHLRSPNAKLKISNEDLTAQPALAALGAPAAIHASTIDGVATIESIDVWVSSTYLALVSALETTCVRIPYQTITVHAQEGDAVLLGLNLSDSNTPNEDLVFIQLRIFPSTIESFDQTAPGEPDTASGVNGTHAPSPSQALFKAIADCQELNPDPPEEGDEEYDETAPGATGWITSENMHEFMDENGELRLPEGIPVIGGEEEQDAGGHETDSQLPLGQGAGRTRTADEVDTADGAEEESKWQRTG</sequence>
<feature type="region of interest" description="Disordered" evidence="5">
    <location>
        <begin position="148"/>
        <end position="171"/>
    </location>
</feature>
<comment type="subcellular location">
    <subcellularLocation>
        <location evidence="2">Cytoplasm</location>
    </subcellularLocation>
    <subcellularLocation>
        <location evidence="1">Nucleus</location>
    </subcellularLocation>
</comment>
<dbReference type="GO" id="GO:0034715">
    <property type="term" value="C:pICln-Sm protein complex"/>
    <property type="evidence" value="ECO:0007669"/>
    <property type="project" value="TreeGrafter"/>
</dbReference>
<gene>
    <name evidence="6" type="ORF">BDY17DRAFT_324372</name>
</gene>
<evidence type="ECO:0000256" key="1">
    <source>
        <dbReference type="ARBA" id="ARBA00004123"/>
    </source>
</evidence>
<feature type="region of interest" description="Disordered" evidence="5">
    <location>
        <begin position="1"/>
        <end position="33"/>
    </location>
</feature>
<dbReference type="OrthoDB" id="19714at2759"/>
<dbReference type="GO" id="GO:0005681">
    <property type="term" value="C:spliceosomal complex"/>
    <property type="evidence" value="ECO:0007669"/>
    <property type="project" value="TreeGrafter"/>
</dbReference>
<dbReference type="PANTHER" id="PTHR21399:SF0">
    <property type="entry name" value="METHYLOSOME SUBUNIT PICLN"/>
    <property type="match status" value="1"/>
</dbReference>
<keyword evidence="3" id="KW-0963">Cytoplasm</keyword>
<dbReference type="GO" id="GO:0000387">
    <property type="term" value="P:spliceosomal snRNP assembly"/>
    <property type="evidence" value="ECO:0007669"/>
    <property type="project" value="TreeGrafter"/>
</dbReference>
<feature type="region of interest" description="Disordered" evidence="5">
    <location>
        <begin position="222"/>
        <end position="280"/>
    </location>
</feature>
<dbReference type="PANTHER" id="PTHR21399">
    <property type="entry name" value="CHLORIDE CONDUCTANCE REGULATORY PROTEIN ICLN"/>
    <property type="match status" value="1"/>
</dbReference>
<reference evidence="6" key="1">
    <citation type="journal article" date="2020" name="Stud. Mycol.">
        <title>101 Dothideomycetes genomes: a test case for predicting lifestyles and emergence of pathogens.</title>
        <authorList>
            <person name="Haridas S."/>
            <person name="Albert R."/>
            <person name="Binder M."/>
            <person name="Bloem J."/>
            <person name="Labutti K."/>
            <person name="Salamov A."/>
            <person name="Andreopoulos B."/>
            <person name="Baker S."/>
            <person name="Barry K."/>
            <person name="Bills G."/>
            <person name="Bluhm B."/>
            <person name="Cannon C."/>
            <person name="Castanera R."/>
            <person name="Culley D."/>
            <person name="Daum C."/>
            <person name="Ezra D."/>
            <person name="Gonzalez J."/>
            <person name="Henrissat B."/>
            <person name="Kuo A."/>
            <person name="Liang C."/>
            <person name="Lipzen A."/>
            <person name="Lutzoni F."/>
            <person name="Magnuson J."/>
            <person name="Mondo S."/>
            <person name="Nolan M."/>
            <person name="Ohm R."/>
            <person name="Pangilinan J."/>
            <person name="Park H.-J."/>
            <person name="Ramirez L."/>
            <person name="Alfaro M."/>
            <person name="Sun H."/>
            <person name="Tritt A."/>
            <person name="Yoshinaga Y."/>
            <person name="Zwiers L.-H."/>
            <person name="Turgeon B."/>
            <person name="Goodwin S."/>
            <person name="Spatafora J."/>
            <person name="Crous P."/>
            <person name="Grigoriev I."/>
        </authorList>
    </citation>
    <scope>NUCLEOTIDE SEQUENCE</scope>
    <source>
        <strain evidence="6">CBS 113389</strain>
    </source>
</reference>
<dbReference type="EMBL" id="MU001635">
    <property type="protein sequence ID" value="KAF2483655.1"/>
    <property type="molecule type" value="Genomic_DNA"/>
</dbReference>
<evidence type="ECO:0000256" key="3">
    <source>
        <dbReference type="ARBA" id="ARBA00022490"/>
    </source>
</evidence>
<evidence type="ECO:0000256" key="2">
    <source>
        <dbReference type="ARBA" id="ARBA00004496"/>
    </source>
</evidence>
<protein>
    <recommendedName>
        <fullName evidence="8">Regulator of volume decrease after cellular swelling-domain-containing protein</fullName>
    </recommendedName>
</protein>
<organism evidence="6 7">
    <name type="scientific">Neohortaea acidophila</name>
    <dbReference type="NCBI Taxonomy" id="245834"/>
    <lineage>
        <taxon>Eukaryota</taxon>
        <taxon>Fungi</taxon>
        <taxon>Dikarya</taxon>
        <taxon>Ascomycota</taxon>
        <taxon>Pezizomycotina</taxon>
        <taxon>Dothideomycetes</taxon>
        <taxon>Dothideomycetidae</taxon>
        <taxon>Mycosphaerellales</taxon>
        <taxon>Teratosphaeriaceae</taxon>
        <taxon>Neohortaea</taxon>
    </lineage>
</organism>
<dbReference type="GO" id="GO:0005829">
    <property type="term" value="C:cytosol"/>
    <property type="evidence" value="ECO:0007669"/>
    <property type="project" value="TreeGrafter"/>
</dbReference>
<evidence type="ECO:0008006" key="8">
    <source>
        <dbReference type="Google" id="ProtNLM"/>
    </source>
</evidence>
<feature type="compositionally biased region" description="Polar residues" evidence="5">
    <location>
        <begin position="161"/>
        <end position="171"/>
    </location>
</feature>
<evidence type="ECO:0000313" key="6">
    <source>
        <dbReference type="EMBL" id="KAF2483655.1"/>
    </source>
</evidence>
<dbReference type="InterPro" id="IPR039924">
    <property type="entry name" value="ICln/Lot5/Saf5"/>
</dbReference>
<dbReference type="RefSeq" id="XP_033590225.1">
    <property type="nucleotide sequence ID" value="XM_033737177.1"/>
</dbReference>
<keyword evidence="7" id="KW-1185">Reference proteome</keyword>
<evidence type="ECO:0000256" key="5">
    <source>
        <dbReference type="SAM" id="MobiDB-lite"/>
    </source>
</evidence>
<dbReference type="AlphaFoldDB" id="A0A6A6PUP1"/>
<proteinExistence type="predicted"/>
<dbReference type="Pfam" id="PF03517">
    <property type="entry name" value="Voldacs"/>
    <property type="match status" value="1"/>
</dbReference>
<dbReference type="InterPro" id="IPR011993">
    <property type="entry name" value="PH-like_dom_sf"/>
</dbReference>
<evidence type="ECO:0000256" key="4">
    <source>
        <dbReference type="ARBA" id="ARBA00023242"/>
    </source>
</evidence>
<feature type="compositionally biased region" description="Acidic residues" evidence="5">
    <location>
        <begin position="189"/>
        <end position="199"/>
    </location>
</feature>
<dbReference type="GeneID" id="54478179"/>
<dbReference type="Gene3D" id="2.30.29.30">
    <property type="entry name" value="Pleckstrin-homology domain (PH domain)/Phosphotyrosine-binding domain (PTB)"/>
    <property type="match status" value="1"/>
</dbReference>
<evidence type="ECO:0000313" key="7">
    <source>
        <dbReference type="Proteomes" id="UP000799767"/>
    </source>
</evidence>
<feature type="compositionally biased region" description="Basic and acidic residues" evidence="5">
    <location>
        <begin position="14"/>
        <end position="23"/>
    </location>
</feature>
<dbReference type="Proteomes" id="UP000799767">
    <property type="component" value="Unassembled WGS sequence"/>
</dbReference>
<dbReference type="GO" id="GO:0045292">
    <property type="term" value="P:mRNA cis splicing, via spliceosome"/>
    <property type="evidence" value="ECO:0007669"/>
    <property type="project" value="TreeGrafter"/>
</dbReference>